<proteinExistence type="predicted"/>
<dbReference type="Proteomes" id="UP000006055">
    <property type="component" value="Chromosome"/>
</dbReference>
<name>I4C5M2_DESTA</name>
<gene>
    <name evidence="1" type="ordered locus">Desti_2166</name>
</gene>
<dbReference type="AlphaFoldDB" id="I4C5M2"/>
<dbReference type="Gene3D" id="3.30.2310.20">
    <property type="entry name" value="RelE-like"/>
    <property type="match status" value="1"/>
</dbReference>
<dbReference type="SUPFAM" id="SSF143011">
    <property type="entry name" value="RelE-like"/>
    <property type="match status" value="1"/>
</dbReference>
<sequence>MDIDFKSKKLMKIFNSEERLRKEYGPEQARLIQRRMWILRAAPTLADVPTDKPERRHQLKGDRKNQFAVDLKQPFRLIFEPNHNPIPRSEDGNIITSNVTAITILEVKDYH</sequence>
<dbReference type="OrthoDB" id="9801102at2"/>
<dbReference type="HOGENOM" id="CLU_164011_0_0_7"/>
<dbReference type="RefSeq" id="WP_014810006.1">
    <property type="nucleotide sequence ID" value="NC_018025.1"/>
</dbReference>
<keyword evidence="2" id="KW-1185">Reference proteome</keyword>
<accession>I4C5M2</accession>
<dbReference type="InterPro" id="IPR035093">
    <property type="entry name" value="RelE/ParE_toxin_dom_sf"/>
</dbReference>
<dbReference type="EMBL" id="CP003360">
    <property type="protein sequence ID" value="AFM24863.1"/>
    <property type="molecule type" value="Genomic_DNA"/>
</dbReference>
<evidence type="ECO:0000313" key="1">
    <source>
        <dbReference type="EMBL" id="AFM24863.1"/>
    </source>
</evidence>
<dbReference type="eggNOG" id="COG3549">
    <property type="taxonomic scope" value="Bacteria"/>
</dbReference>
<reference evidence="2" key="1">
    <citation type="submission" date="2012-06" db="EMBL/GenBank/DDBJ databases">
        <title>Complete sequence of chromosome of Desulfomonile tiedjei DSM 6799.</title>
        <authorList>
            <person name="Lucas S."/>
            <person name="Copeland A."/>
            <person name="Lapidus A."/>
            <person name="Glavina del Rio T."/>
            <person name="Dalin E."/>
            <person name="Tice H."/>
            <person name="Bruce D."/>
            <person name="Goodwin L."/>
            <person name="Pitluck S."/>
            <person name="Peters L."/>
            <person name="Ovchinnikova G."/>
            <person name="Zeytun A."/>
            <person name="Lu M."/>
            <person name="Kyrpides N."/>
            <person name="Mavromatis K."/>
            <person name="Ivanova N."/>
            <person name="Brettin T."/>
            <person name="Detter J.C."/>
            <person name="Han C."/>
            <person name="Larimer F."/>
            <person name="Land M."/>
            <person name="Hauser L."/>
            <person name="Markowitz V."/>
            <person name="Cheng J.-F."/>
            <person name="Hugenholtz P."/>
            <person name="Woyke T."/>
            <person name="Wu D."/>
            <person name="Spring S."/>
            <person name="Schroeder M."/>
            <person name="Brambilla E."/>
            <person name="Klenk H.-P."/>
            <person name="Eisen J.A."/>
        </authorList>
    </citation>
    <scope>NUCLEOTIDE SEQUENCE [LARGE SCALE GENOMIC DNA]</scope>
    <source>
        <strain evidence="2">ATCC 49306 / DSM 6799 / DCB-1</strain>
    </source>
</reference>
<dbReference type="KEGG" id="dti:Desti_2166"/>
<organism evidence="1 2">
    <name type="scientific">Desulfomonile tiedjei (strain ATCC 49306 / DSM 6799 / DCB-1)</name>
    <dbReference type="NCBI Taxonomy" id="706587"/>
    <lineage>
        <taxon>Bacteria</taxon>
        <taxon>Pseudomonadati</taxon>
        <taxon>Thermodesulfobacteriota</taxon>
        <taxon>Desulfomonilia</taxon>
        <taxon>Desulfomonilales</taxon>
        <taxon>Desulfomonilaceae</taxon>
        <taxon>Desulfomonile</taxon>
    </lineage>
</organism>
<evidence type="ECO:0000313" key="2">
    <source>
        <dbReference type="Proteomes" id="UP000006055"/>
    </source>
</evidence>
<protein>
    <submittedName>
        <fullName evidence="1">Plasmid maintenance system killer protein</fullName>
    </submittedName>
</protein>
<dbReference type="STRING" id="706587.Desti_2166"/>